<dbReference type="eggNOG" id="COG0438">
    <property type="taxonomic scope" value="Bacteria"/>
</dbReference>
<evidence type="ECO:0000313" key="4">
    <source>
        <dbReference type="Proteomes" id="UP000184396"/>
    </source>
</evidence>
<evidence type="ECO:0000259" key="2">
    <source>
        <dbReference type="Pfam" id="PF13477"/>
    </source>
</evidence>
<dbReference type="InterPro" id="IPR028098">
    <property type="entry name" value="Glyco_trans_4-like_N"/>
</dbReference>
<dbReference type="PANTHER" id="PTHR12526">
    <property type="entry name" value="GLYCOSYLTRANSFERASE"/>
    <property type="match status" value="1"/>
</dbReference>
<protein>
    <submittedName>
        <fullName evidence="3">Glycosyltransferase involved in cell wall bisynthesis</fullName>
    </submittedName>
</protein>
<feature type="domain" description="Glycosyl transferase family 1" evidence="1">
    <location>
        <begin position="197"/>
        <end position="363"/>
    </location>
</feature>
<dbReference type="Pfam" id="PF13477">
    <property type="entry name" value="Glyco_trans_4_2"/>
    <property type="match status" value="1"/>
</dbReference>
<keyword evidence="3" id="KW-0808">Transferase</keyword>
<reference evidence="3 4" key="1">
    <citation type="submission" date="2016-11" db="EMBL/GenBank/DDBJ databases">
        <authorList>
            <person name="Jaros S."/>
            <person name="Januszkiewicz K."/>
            <person name="Wedrychowicz H."/>
        </authorList>
    </citation>
    <scope>NUCLEOTIDE SEQUENCE [LARGE SCALE GENOMIC DNA]</scope>
    <source>
        <strain evidence="3 4">CGMCC 1.12213</strain>
    </source>
</reference>
<accession>A0A1M6GP65</accession>
<keyword evidence="4" id="KW-1185">Reference proteome</keyword>
<dbReference type="EMBL" id="FQYK01000009">
    <property type="protein sequence ID" value="SHJ11771.1"/>
    <property type="molecule type" value="Genomic_DNA"/>
</dbReference>
<evidence type="ECO:0000313" key="3">
    <source>
        <dbReference type="EMBL" id="SHJ11771.1"/>
    </source>
</evidence>
<dbReference type="RefSeq" id="WP_019388882.1">
    <property type="nucleotide sequence ID" value="NZ_ALIH01000024.1"/>
</dbReference>
<sequence length="387" mass="43956">MNNEKKKIVRITTVPSSIWGLLNGQLKFMSQHYDILAVSSKGENNFLEKIGKDQGIRVHDVEMTRTISPIKDLKSVYLLYKLLKKEKPFIVHSHTPKAGTVGMIAARLANVPHRLHTIAGLPLLEATGFKRFILDLVEKITYSCATKIYPNSHGLKDIILESRFTTENKLKVIANGSSNGIDTEHFNPELFDEISNSKIRKELGFSNEDFVYVFAGRMVKDKGINELIKAFEKINNEFKNTKLLLMGDYERGLDPLLPETENIININKNIKFTGYIEDIRPYFSASDVLAFPTYREGFPNVVMQACAMSLASIVTNINGCNEIVEHDKNGIIIPPKDEQALYEAMKFMLTHPEKLKSIAEVTRSKIIDNYEQKVVWKALLEEYNQLA</sequence>
<proteinExistence type="predicted"/>
<dbReference type="CDD" id="cd03808">
    <property type="entry name" value="GT4_CapM-like"/>
    <property type="match status" value="1"/>
</dbReference>
<gene>
    <name evidence="3" type="ORF">SAMN05216261_2833</name>
</gene>
<organism evidence="3 4">
    <name type="scientific">Algibacter luteus</name>
    <dbReference type="NCBI Taxonomy" id="1178825"/>
    <lineage>
        <taxon>Bacteria</taxon>
        <taxon>Pseudomonadati</taxon>
        <taxon>Bacteroidota</taxon>
        <taxon>Flavobacteriia</taxon>
        <taxon>Flavobacteriales</taxon>
        <taxon>Flavobacteriaceae</taxon>
        <taxon>Algibacter</taxon>
    </lineage>
</organism>
<evidence type="ECO:0000259" key="1">
    <source>
        <dbReference type="Pfam" id="PF00534"/>
    </source>
</evidence>
<dbReference type="STRING" id="1178825.SAMN05216261_2833"/>
<dbReference type="GO" id="GO:0016757">
    <property type="term" value="F:glycosyltransferase activity"/>
    <property type="evidence" value="ECO:0007669"/>
    <property type="project" value="InterPro"/>
</dbReference>
<feature type="domain" description="Glycosyltransferase subfamily 4-like N-terminal" evidence="2">
    <location>
        <begin position="28"/>
        <end position="150"/>
    </location>
</feature>
<dbReference type="Pfam" id="PF00534">
    <property type="entry name" value="Glycos_transf_1"/>
    <property type="match status" value="1"/>
</dbReference>
<dbReference type="Proteomes" id="UP000184396">
    <property type="component" value="Unassembled WGS sequence"/>
</dbReference>
<dbReference type="AlphaFoldDB" id="A0A1M6GP65"/>
<dbReference type="InterPro" id="IPR001296">
    <property type="entry name" value="Glyco_trans_1"/>
</dbReference>
<dbReference type="Gene3D" id="3.40.50.2000">
    <property type="entry name" value="Glycogen Phosphorylase B"/>
    <property type="match status" value="2"/>
</dbReference>
<dbReference type="SUPFAM" id="SSF53756">
    <property type="entry name" value="UDP-Glycosyltransferase/glycogen phosphorylase"/>
    <property type="match status" value="1"/>
</dbReference>
<dbReference type="OrthoDB" id="9790710at2"/>
<name>A0A1M6GP65_9FLAO</name>
<dbReference type="PANTHER" id="PTHR12526:SF630">
    <property type="entry name" value="GLYCOSYLTRANSFERASE"/>
    <property type="match status" value="1"/>
</dbReference>